<dbReference type="EMBL" id="HG671054">
    <property type="protein sequence ID" value="CDI79633.1"/>
    <property type="molecule type" value="Genomic_DNA"/>
</dbReference>
<dbReference type="GeneID" id="25272522"/>
<dbReference type="VEuPathDB" id="ToxoDB:EAH_00044520"/>
<evidence type="ECO:0000313" key="3">
    <source>
        <dbReference type="EMBL" id="CDI79633.1"/>
    </source>
</evidence>
<keyword evidence="2" id="KW-0812">Transmembrane</keyword>
<evidence type="ECO:0000256" key="2">
    <source>
        <dbReference type="SAM" id="Phobius"/>
    </source>
</evidence>
<dbReference type="AlphaFoldDB" id="U6GK26"/>
<dbReference type="OMA" id="RCIENAD"/>
<keyword evidence="4" id="KW-1185">Reference proteome</keyword>
<feature type="region of interest" description="Disordered" evidence="1">
    <location>
        <begin position="408"/>
        <end position="464"/>
    </location>
</feature>
<accession>U6GK26</accession>
<proteinExistence type="predicted"/>
<feature type="region of interest" description="Disordered" evidence="1">
    <location>
        <begin position="656"/>
        <end position="682"/>
    </location>
</feature>
<protein>
    <submittedName>
        <fullName evidence="3">Uncharacterized protein</fullName>
    </submittedName>
</protein>
<gene>
    <name evidence="3" type="ORF">EAH_00044520</name>
</gene>
<evidence type="ECO:0000256" key="1">
    <source>
        <dbReference type="SAM" id="MobiDB-lite"/>
    </source>
</evidence>
<name>U6GK26_EIMAC</name>
<keyword evidence="2" id="KW-0472">Membrane</keyword>
<feature type="compositionally biased region" description="Polar residues" evidence="1">
    <location>
        <begin position="746"/>
        <end position="755"/>
    </location>
</feature>
<reference evidence="3" key="2">
    <citation type="submission" date="2013-10" db="EMBL/GenBank/DDBJ databases">
        <authorList>
            <person name="Aslett M."/>
        </authorList>
    </citation>
    <scope>NUCLEOTIDE SEQUENCE</scope>
    <source>
        <strain evidence="3">Houghton</strain>
    </source>
</reference>
<feature type="transmembrane region" description="Helical" evidence="2">
    <location>
        <begin position="43"/>
        <end position="63"/>
    </location>
</feature>
<reference evidence="3" key="1">
    <citation type="submission" date="2013-10" db="EMBL/GenBank/DDBJ databases">
        <title>Genomic analysis of the causative agents of coccidiosis in chickens.</title>
        <authorList>
            <person name="Reid A.J."/>
            <person name="Blake D."/>
            <person name="Billington K."/>
            <person name="Browne H."/>
            <person name="Dunn M."/>
            <person name="Hung S."/>
            <person name="Kawahara F."/>
            <person name="Miranda-Saavedra D."/>
            <person name="Mourier T."/>
            <person name="Nagra H."/>
            <person name="Otto T.D."/>
            <person name="Rawlings N."/>
            <person name="Sanchez A."/>
            <person name="Sanders M."/>
            <person name="Subramaniam C."/>
            <person name="Tay Y."/>
            <person name="Dear P."/>
            <person name="Doerig C."/>
            <person name="Gruber A."/>
            <person name="Parkinson J."/>
            <person name="Shirley M."/>
            <person name="Wan K.L."/>
            <person name="Berriman M."/>
            <person name="Tomley F."/>
            <person name="Pain A."/>
        </authorList>
    </citation>
    <scope>NUCLEOTIDE SEQUENCE</scope>
    <source>
        <strain evidence="3">Houghton</strain>
    </source>
</reference>
<feature type="compositionally biased region" description="Pro residues" evidence="1">
    <location>
        <begin position="421"/>
        <end position="435"/>
    </location>
</feature>
<keyword evidence="2" id="KW-1133">Transmembrane helix</keyword>
<sequence length="781" mass="86292">MLQGEKLPPYPYTPLNVIARQSLTGFDPSAVRRRTKQGISPQILAVSAGLVAAVCSAIAFVVLQCARKVLFPRLFGSLGRRALSNPDVEENWVGACIQEEEEEIEGEAGEAAARAEGRPSEEAGETRALEALEGLRCTMSLGVQTLSCLPSHHQAFLLVLLFTICAQELVVYGVYSTPSVELERQKTMDFILSEGKRALAHLDAVTPAGRILELLERFRDPQPEWSARCLAVEATISAYRIIQCKKALQQLQPWVKKSTPIPQAVCNRAFSVIAYTRQAGKARLKADVSTSSWVERMQAQLGFFGIFGPNYGEKYFFCPRSFEKEMMRLEIRFKRFERALAKNIRVALSRQPLEQNLEEQRQPQYQEQQQQHNIPQLCEQQHLPTCQHSEHSTTPSSVLQHFEQRATGRTDVVVQSSHPSWPLPTPFEGPSPAPDPSLVKSPLLQSTPPPKDPYQHNPTPYPGPWDQPSRFSVSFWQKMQHKTKDPQQSLSNCFTSKSVPFRQAPAFALGERPRTVAQMRVPSLSSVAMDSWQAFPSPRKFDSLWLLGAPSLQRPFALSDSQPMLSERQSGYLKTFPVPAPSGENCSPLYHSPKFHQPPPRAVFATPSSPQPTQGLSLQFQTPAFHRPISQTPRDVASPLAPLPLSSGYWQQKTTSHVVDSADSSHIEGEGAQGGTSSHSMHEAGDLNAIASRIAEAFPVAGRLGPVGAQRARRGEQVWFPIPSRHPAPPHGDGWETFPVEGRSMPLSSCSQGASSAAEATPQTQMGALWSLWGDSKDGSR</sequence>
<dbReference type="RefSeq" id="XP_013250301.1">
    <property type="nucleotide sequence ID" value="XM_013394847.1"/>
</dbReference>
<dbReference type="OrthoDB" id="348235at2759"/>
<evidence type="ECO:0000313" key="4">
    <source>
        <dbReference type="Proteomes" id="UP000018050"/>
    </source>
</evidence>
<dbReference type="Proteomes" id="UP000018050">
    <property type="component" value="Unassembled WGS sequence"/>
</dbReference>
<organism evidence="3 4">
    <name type="scientific">Eimeria acervulina</name>
    <name type="common">Coccidian parasite</name>
    <dbReference type="NCBI Taxonomy" id="5801"/>
    <lineage>
        <taxon>Eukaryota</taxon>
        <taxon>Sar</taxon>
        <taxon>Alveolata</taxon>
        <taxon>Apicomplexa</taxon>
        <taxon>Conoidasida</taxon>
        <taxon>Coccidia</taxon>
        <taxon>Eucoccidiorida</taxon>
        <taxon>Eimeriorina</taxon>
        <taxon>Eimeriidae</taxon>
        <taxon>Eimeria</taxon>
    </lineage>
</organism>
<feature type="region of interest" description="Disordered" evidence="1">
    <location>
        <begin position="746"/>
        <end position="765"/>
    </location>
</feature>